<comment type="cofactor">
    <cofactor evidence="4">
        <name>a divalent metal cation</name>
        <dbReference type="ChEBI" id="CHEBI:60240"/>
    </cofactor>
    <text evidence="4">Binds 2 divalent metal cations per subunit.</text>
</comment>
<gene>
    <name evidence="6" type="ORF">EZE20_12925</name>
</gene>
<dbReference type="Gene3D" id="3.20.20.140">
    <property type="entry name" value="Metal-dependent hydrolases"/>
    <property type="match status" value="1"/>
</dbReference>
<evidence type="ECO:0000256" key="3">
    <source>
        <dbReference type="PIRSR" id="PIRSR601559-50"/>
    </source>
</evidence>
<evidence type="ECO:0000256" key="1">
    <source>
        <dbReference type="ARBA" id="ARBA00022723"/>
    </source>
</evidence>
<feature type="binding site" evidence="4">
    <location>
        <position position="27"/>
    </location>
    <ligand>
        <name>Zn(2+)</name>
        <dbReference type="ChEBI" id="CHEBI:29105"/>
        <label>1</label>
    </ligand>
</feature>
<protein>
    <submittedName>
        <fullName evidence="6">Phosphotriesterase</fullName>
    </submittedName>
</protein>
<reference evidence="6 7" key="1">
    <citation type="submission" date="2019-02" db="EMBL/GenBank/DDBJ databases">
        <title>Arundinibacter roseus gen. nov., sp. nov., a new member of the family Cytophagaceae.</title>
        <authorList>
            <person name="Szuroczki S."/>
            <person name="Khayer B."/>
            <person name="Sproer C."/>
            <person name="Toumi M."/>
            <person name="Szabo A."/>
            <person name="Felfoldi T."/>
            <person name="Schumann P."/>
            <person name="Toth E."/>
        </authorList>
    </citation>
    <scope>NUCLEOTIDE SEQUENCE [LARGE SCALE GENOMIC DNA]</scope>
    <source>
        <strain evidence="6 7">DMA-k-7a</strain>
    </source>
</reference>
<comment type="similarity">
    <text evidence="5">Belongs to the metallo-dependent hydrolases superfamily. Phosphotriesterase family.</text>
</comment>
<dbReference type="PANTHER" id="PTHR10819">
    <property type="entry name" value="PHOSPHOTRIESTERASE-RELATED"/>
    <property type="match status" value="1"/>
</dbReference>
<feature type="binding site" evidence="4">
    <location>
        <position position="204"/>
    </location>
    <ligand>
        <name>Zn(2+)</name>
        <dbReference type="ChEBI" id="CHEBI:29105"/>
        <label>2</label>
    </ligand>
</feature>
<evidence type="ECO:0000256" key="5">
    <source>
        <dbReference type="PROSITE-ProRule" id="PRU00679"/>
    </source>
</evidence>
<dbReference type="PANTHER" id="PTHR10819:SF3">
    <property type="entry name" value="PHOSPHOTRIESTERASE-RELATED PROTEIN"/>
    <property type="match status" value="1"/>
</dbReference>
<feature type="binding site" description="via carbamate group" evidence="4">
    <location>
        <position position="143"/>
    </location>
    <ligand>
        <name>Zn(2+)</name>
        <dbReference type="ChEBI" id="CHEBI:29105"/>
        <label>1</label>
    </ligand>
</feature>
<organism evidence="6 7">
    <name type="scientific">Arundinibacter roseus</name>
    <dbReference type="NCBI Taxonomy" id="2070510"/>
    <lineage>
        <taxon>Bacteria</taxon>
        <taxon>Pseudomonadati</taxon>
        <taxon>Bacteroidota</taxon>
        <taxon>Cytophagia</taxon>
        <taxon>Cytophagales</taxon>
        <taxon>Spirosomataceae</taxon>
        <taxon>Arundinibacter</taxon>
    </lineage>
</organism>
<dbReference type="GO" id="GO:0008270">
    <property type="term" value="F:zinc ion binding"/>
    <property type="evidence" value="ECO:0007669"/>
    <property type="project" value="InterPro"/>
</dbReference>
<evidence type="ECO:0000313" key="6">
    <source>
        <dbReference type="EMBL" id="TDB64677.1"/>
    </source>
</evidence>
<feature type="binding site" evidence="4">
    <location>
        <position position="258"/>
    </location>
    <ligand>
        <name>Zn(2+)</name>
        <dbReference type="ChEBI" id="CHEBI:29105"/>
        <label>1</label>
    </ligand>
</feature>
<feature type="binding site" evidence="4">
    <location>
        <position position="176"/>
    </location>
    <ligand>
        <name>Zn(2+)</name>
        <dbReference type="ChEBI" id="CHEBI:29105"/>
        <label>2</label>
    </ligand>
</feature>
<accession>A0A4R4K9Z6</accession>
<dbReference type="GO" id="GO:0016787">
    <property type="term" value="F:hydrolase activity"/>
    <property type="evidence" value="ECO:0007669"/>
    <property type="project" value="UniProtKB-KW"/>
</dbReference>
<proteinExistence type="inferred from homology"/>
<dbReference type="PROSITE" id="PS51347">
    <property type="entry name" value="PHOSPHOTRIESTERASE_2"/>
    <property type="match status" value="1"/>
</dbReference>
<feature type="binding site" description="via carbamate group" evidence="4">
    <location>
        <position position="143"/>
    </location>
    <ligand>
        <name>Zn(2+)</name>
        <dbReference type="ChEBI" id="CHEBI:29105"/>
        <label>2</label>
    </ligand>
</feature>
<feature type="binding site" evidence="4">
    <location>
        <position position="25"/>
    </location>
    <ligand>
        <name>Zn(2+)</name>
        <dbReference type="ChEBI" id="CHEBI:29105"/>
        <label>1</label>
    </ligand>
</feature>
<feature type="modified residue" description="N6-carboxylysine" evidence="3 5">
    <location>
        <position position="143"/>
    </location>
</feature>
<keyword evidence="7" id="KW-1185">Reference proteome</keyword>
<sequence length="316" mass="35466">MDFSGRVMTVEGPKAAGSLGKTLIHEHFLVDFIGADKISATRWNRQTVRKAVAPYIEKAKSEGIQSIMDCTPAFLGRDVHLLREISREHTIHILTNTGYYGAVNNKYLPKWAFTETEQQLADRWIREFENGIEGTDIRPGFIKIGVDSGKLSELHKKLVRAAAITHLATGLTICSHTGPAPAAFEQIELIKKMGVRPDAFVWVHAQAEPDKNIYPKAAQMGAWVSLDGMGWGEFEGYATWLSQLKSEELLNRVLISHDAGWYTPGTNNSMKSFVGYTNFFEKIQPILRSNGWKNSDFDQLLIKNPEEAFTIAIRKL</sequence>
<dbReference type="Proteomes" id="UP000295706">
    <property type="component" value="Unassembled WGS sequence"/>
</dbReference>
<evidence type="ECO:0000313" key="7">
    <source>
        <dbReference type="Proteomes" id="UP000295706"/>
    </source>
</evidence>
<dbReference type="InterPro" id="IPR001559">
    <property type="entry name" value="Phosphotriesterase"/>
</dbReference>
<keyword evidence="2" id="KW-0378">Hydrolase</keyword>
<dbReference type="OrthoDB" id="105927at2"/>
<dbReference type="SUPFAM" id="SSF51556">
    <property type="entry name" value="Metallo-dependent hydrolases"/>
    <property type="match status" value="1"/>
</dbReference>
<comment type="caution">
    <text evidence="6">The sequence shown here is derived from an EMBL/GenBank/DDBJ whole genome shotgun (WGS) entry which is preliminary data.</text>
</comment>
<dbReference type="AlphaFoldDB" id="A0A4R4K9Z6"/>
<keyword evidence="1 4" id="KW-0479">Metal-binding</keyword>
<dbReference type="InterPro" id="IPR032466">
    <property type="entry name" value="Metal_Hydrolase"/>
</dbReference>
<evidence type="ECO:0000256" key="4">
    <source>
        <dbReference type="PIRSR" id="PIRSR601559-51"/>
    </source>
</evidence>
<dbReference type="EMBL" id="SMJU01000007">
    <property type="protein sequence ID" value="TDB64677.1"/>
    <property type="molecule type" value="Genomic_DNA"/>
</dbReference>
<name>A0A4R4K9Z6_9BACT</name>
<dbReference type="Pfam" id="PF02126">
    <property type="entry name" value="PTE"/>
    <property type="match status" value="1"/>
</dbReference>
<evidence type="ECO:0000256" key="2">
    <source>
        <dbReference type="ARBA" id="ARBA00022801"/>
    </source>
</evidence>